<protein>
    <submittedName>
        <fullName evidence="1">Uncharacterized protein</fullName>
    </submittedName>
</protein>
<dbReference type="EMBL" id="CP031229">
    <property type="protein sequence ID" value="AXH97404.1"/>
    <property type="molecule type" value="Genomic_DNA"/>
</dbReference>
<dbReference type="Proteomes" id="UP000253790">
    <property type="component" value="Chromosome"/>
</dbReference>
<dbReference type="OrthoDB" id="4871082at2"/>
<evidence type="ECO:0000313" key="2">
    <source>
        <dbReference type="Proteomes" id="UP000253790"/>
    </source>
</evidence>
<gene>
    <name evidence="1" type="ORF">DV701_15950</name>
</gene>
<evidence type="ECO:0000313" key="1">
    <source>
        <dbReference type="EMBL" id="AXH97404.1"/>
    </source>
</evidence>
<name>A0A345NQU6_9MICO</name>
<organism evidence="1 2">
    <name type="scientific">Ornithinimicrobium avium</name>
    <dbReference type="NCBI Taxonomy" id="2283195"/>
    <lineage>
        <taxon>Bacteria</taxon>
        <taxon>Bacillati</taxon>
        <taxon>Actinomycetota</taxon>
        <taxon>Actinomycetes</taxon>
        <taxon>Micrococcales</taxon>
        <taxon>Ornithinimicrobiaceae</taxon>
        <taxon>Ornithinimicrobium</taxon>
    </lineage>
</organism>
<keyword evidence="2" id="KW-1185">Reference proteome</keyword>
<proteinExistence type="predicted"/>
<sequence length="110" mass="12206">MIDDGMLQVDVGGQHEAYERASAECDEVVDYGAAAAPLSETEIRWLYDENVQAFDCLVAEGFTPEEPVSFAVFLADYQEGRPPWTPFLTAESNAPIMTQKCQEPSINLEE</sequence>
<reference evidence="1 2" key="1">
    <citation type="submission" date="2018-07" db="EMBL/GenBank/DDBJ databases">
        <title>Complete genome sequencing of Ornithinimicrobium sp. AMA3305.</title>
        <authorList>
            <person name="Bae J.-W."/>
        </authorList>
    </citation>
    <scope>NUCLEOTIDE SEQUENCE [LARGE SCALE GENOMIC DNA]</scope>
    <source>
        <strain evidence="1 2">AMA3305</strain>
    </source>
</reference>
<dbReference type="AlphaFoldDB" id="A0A345NQU6"/>
<accession>A0A345NQU6</accession>
<dbReference type="KEGG" id="orn:DV701_15950"/>